<feature type="compositionally biased region" description="Low complexity" evidence="1">
    <location>
        <begin position="369"/>
        <end position="383"/>
    </location>
</feature>
<dbReference type="PANTHER" id="PTHR35486">
    <property type="entry name" value="EXPRESSED PROTEIN"/>
    <property type="match status" value="1"/>
</dbReference>
<dbReference type="Proteomes" id="UP000734854">
    <property type="component" value="Unassembled WGS sequence"/>
</dbReference>
<sequence length="396" mass="42652">MKCKIHSYEEGVGVCASCLRERLLALVASRSEISDTHAHRRRGSDAPPPPPPLVVPRSVSPYVSSRRSVDFDGSSGHPLRLQPFFNTPQVGPFVNASGGRGGFGEVGDGRRRGFSVLRTLFGRRRRGEADPGLGALKASASGSWFSSLTWYREKKNKGAQLSSAAEEQSPRGRAPGSSGAVEMVISPAVYGGDDYHTSPRSEMCREHWRRPTPTPMREFLGSKRQPRSFSPVSGFSVCLSPLVRLSPHSRRRQAADMGSAGDLRSAAGSVHHQNRAVGGATLGRNRSRNVGRSACFPTDDLFVSRLEICSVPTRYLFAIRPTMYVEPDLDVNSPSDEPIPLTQHVPAPPIPVTSHATVADLPSVRVRKQAPPSSQPSSSSGPANAPPQVPVVLVSE</sequence>
<comment type="caution">
    <text evidence="2">The sequence shown here is derived from an EMBL/GenBank/DDBJ whole genome shotgun (WGS) entry which is preliminary data.</text>
</comment>
<feature type="region of interest" description="Disordered" evidence="1">
    <location>
        <begin position="34"/>
        <end position="53"/>
    </location>
</feature>
<name>A0A8J5KS30_ZINOF</name>
<evidence type="ECO:0000256" key="1">
    <source>
        <dbReference type="SAM" id="MobiDB-lite"/>
    </source>
</evidence>
<proteinExistence type="predicted"/>
<keyword evidence="3" id="KW-1185">Reference proteome</keyword>
<dbReference type="PANTHER" id="PTHR35486:SF1">
    <property type="entry name" value="OS02G0689500 PROTEIN"/>
    <property type="match status" value="1"/>
</dbReference>
<gene>
    <name evidence="2" type="ORF">ZIOFF_055198</name>
</gene>
<evidence type="ECO:0000313" key="3">
    <source>
        <dbReference type="Proteomes" id="UP000734854"/>
    </source>
</evidence>
<evidence type="ECO:0000313" key="2">
    <source>
        <dbReference type="EMBL" id="KAG6486620.1"/>
    </source>
</evidence>
<dbReference type="EMBL" id="JACMSC010000015">
    <property type="protein sequence ID" value="KAG6486620.1"/>
    <property type="molecule type" value="Genomic_DNA"/>
</dbReference>
<reference evidence="2 3" key="1">
    <citation type="submission" date="2020-08" db="EMBL/GenBank/DDBJ databases">
        <title>Plant Genome Project.</title>
        <authorList>
            <person name="Zhang R.-G."/>
        </authorList>
    </citation>
    <scope>NUCLEOTIDE SEQUENCE [LARGE SCALE GENOMIC DNA]</scope>
    <source>
        <tissue evidence="2">Rhizome</tissue>
    </source>
</reference>
<accession>A0A8J5KS30</accession>
<feature type="region of interest" description="Disordered" evidence="1">
    <location>
        <begin position="159"/>
        <end position="180"/>
    </location>
</feature>
<organism evidence="2 3">
    <name type="scientific">Zingiber officinale</name>
    <name type="common">Ginger</name>
    <name type="synonym">Amomum zingiber</name>
    <dbReference type="NCBI Taxonomy" id="94328"/>
    <lineage>
        <taxon>Eukaryota</taxon>
        <taxon>Viridiplantae</taxon>
        <taxon>Streptophyta</taxon>
        <taxon>Embryophyta</taxon>
        <taxon>Tracheophyta</taxon>
        <taxon>Spermatophyta</taxon>
        <taxon>Magnoliopsida</taxon>
        <taxon>Liliopsida</taxon>
        <taxon>Zingiberales</taxon>
        <taxon>Zingiberaceae</taxon>
        <taxon>Zingiber</taxon>
    </lineage>
</organism>
<dbReference type="AlphaFoldDB" id="A0A8J5KS30"/>
<feature type="region of interest" description="Disordered" evidence="1">
    <location>
        <begin position="249"/>
        <end position="290"/>
    </location>
</feature>
<protein>
    <submittedName>
        <fullName evidence="2">Uncharacterized protein</fullName>
    </submittedName>
</protein>
<feature type="region of interest" description="Disordered" evidence="1">
    <location>
        <begin position="334"/>
        <end position="396"/>
    </location>
</feature>